<comment type="caution">
    <text evidence="2">The sequence shown here is derived from an EMBL/GenBank/DDBJ whole genome shotgun (WGS) entry which is preliminary data.</text>
</comment>
<reference evidence="2" key="1">
    <citation type="journal article" date="2023" name="G3 (Bethesda)">
        <title>A reference genome for the long-term kleptoplast-retaining sea slug Elysia crispata morphotype clarki.</title>
        <authorList>
            <person name="Eastman K.E."/>
            <person name="Pendleton A.L."/>
            <person name="Shaikh M.A."/>
            <person name="Suttiyut T."/>
            <person name="Ogas R."/>
            <person name="Tomko P."/>
            <person name="Gavelis G."/>
            <person name="Widhalm J.R."/>
            <person name="Wisecaver J.H."/>
        </authorList>
    </citation>
    <scope>NUCLEOTIDE SEQUENCE</scope>
    <source>
        <strain evidence="2">ECLA1</strain>
    </source>
</reference>
<dbReference type="EMBL" id="JAWDGP010003066">
    <property type="protein sequence ID" value="KAK3777553.1"/>
    <property type="molecule type" value="Genomic_DNA"/>
</dbReference>
<dbReference type="AlphaFoldDB" id="A0AAE1DQ10"/>
<protein>
    <recommendedName>
        <fullName evidence="4">Single domain-containing protein</fullName>
    </recommendedName>
</protein>
<keyword evidence="3" id="KW-1185">Reference proteome</keyword>
<dbReference type="Proteomes" id="UP001283361">
    <property type="component" value="Unassembled WGS sequence"/>
</dbReference>
<feature type="signal peptide" evidence="1">
    <location>
        <begin position="1"/>
        <end position="19"/>
    </location>
</feature>
<evidence type="ECO:0000313" key="3">
    <source>
        <dbReference type="Proteomes" id="UP001283361"/>
    </source>
</evidence>
<evidence type="ECO:0000256" key="1">
    <source>
        <dbReference type="SAM" id="SignalP"/>
    </source>
</evidence>
<keyword evidence="1" id="KW-0732">Signal</keyword>
<evidence type="ECO:0008006" key="4">
    <source>
        <dbReference type="Google" id="ProtNLM"/>
    </source>
</evidence>
<accession>A0AAE1DQ10</accession>
<name>A0AAE1DQ10_9GAST</name>
<sequence>MVPASLVLALVVVASPVFADFSYGDGCLFDGHIYDKGDMIVIPNCLGQMECLGDNDLGPIKPVTDCERKRDVDPQIGCLYDGELYDVGQKIIVKGCLAEYVCEGSNSLGGYKPLYGICPDEEN</sequence>
<organism evidence="2 3">
    <name type="scientific">Elysia crispata</name>
    <name type="common">lettuce slug</name>
    <dbReference type="NCBI Taxonomy" id="231223"/>
    <lineage>
        <taxon>Eukaryota</taxon>
        <taxon>Metazoa</taxon>
        <taxon>Spiralia</taxon>
        <taxon>Lophotrochozoa</taxon>
        <taxon>Mollusca</taxon>
        <taxon>Gastropoda</taxon>
        <taxon>Heterobranchia</taxon>
        <taxon>Euthyneura</taxon>
        <taxon>Panpulmonata</taxon>
        <taxon>Sacoglossa</taxon>
        <taxon>Placobranchoidea</taxon>
        <taxon>Plakobranchidae</taxon>
        <taxon>Elysia</taxon>
    </lineage>
</organism>
<evidence type="ECO:0000313" key="2">
    <source>
        <dbReference type="EMBL" id="KAK3777553.1"/>
    </source>
</evidence>
<feature type="chain" id="PRO_5042076839" description="Single domain-containing protein" evidence="1">
    <location>
        <begin position="20"/>
        <end position="123"/>
    </location>
</feature>
<gene>
    <name evidence="2" type="ORF">RRG08_021673</name>
</gene>
<proteinExistence type="predicted"/>